<organism evidence="3 4">
    <name type="scientific">Rhodoplanes roseus</name>
    <dbReference type="NCBI Taxonomy" id="29409"/>
    <lineage>
        <taxon>Bacteria</taxon>
        <taxon>Pseudomonadati</taxon>
        <taxon>Pseudomonadota</taxon>
        <taxon>Alphaproteobacteria</taxon>
        <taxon>Hyphomicrobiales</taxon>
        <taxon>Nitrobacteraceae</taxon>
        <taxon>Rhodoplanes</taxon>
    </lineage>
</organism>
<dbReference type="InterPro" id="IPR036291">
    <property type="entry name" value="NAD(P)-bd_dom_sf"/>
</dbReference>
<evidence type="ECO:0000256" key="1">
    <source>
        <dbReference type="SAM" id="MobiDB-lite"/>
    </source>
</evidence>
<feature type="domain" description="NAD-dependent epimerase/dehydratase" evidence="2">
    <location>
        <begin position="44"/>
        <end position="263"/>
    </location>
</feature>
<keyword evidence="4" id="KW-1185">Reference proteome</keyword>
<feature type="region of interest" description="Disordered" evidence="1">
    <location>
        <begin position="1"/>
        <end position="26"/>
    </location>
</feature>
<gene>
    <name evidence="3" type="ORF">CH341_06550</name>
</gene>
<evidence type="ECO:0000313" key="4">
    <source>
        <dbReference type="Proteomes" id="UP000249130"/>
    </source>
</evidence>
<dbReference type="GO" id="GO:0005737">
    <property type="term" value="C:cytoplasm"/>
    <property type="evidence" value="ECO:0007669"/>
    <property type="project" value="TreeGrafter"/>
</dbReference>
<evidence type="ECO:0000313" key="3">
    <source>
        <dbReference type="EMBL" id="RAI44939.1"/>
    </source>
</evidence>
<dbReference type="Pfam" id="PF01370">
    <property type="entry name" value="Epimerase"/>
    <property type="match status" value="1"/>
</dbReference>
<dbReference type="OrthoDB" id="9814124at2"/>
<dbReference type="Gene3D" id="3.40.50.720">
    <property type="entry name" value="NAD(P)-binding Rossmann-like Domain"/>
    <property type="match status" value="1"/>
</dbReference>
<dbReference type="GO" id="GO:0004029">
    <property type="term" value="F:aldehyde dehydrogenase (NAD+) activity"/>
    <property type="evidence" value="ECO:0007669"/>
    <property type="project" value="TreeGrafter"/>
</dbReference>
<dbReference type="AlphaFoldDB" id="A0A327L1W2"/>
<sequence length="347" mass="37286">MARRSGRDRGRRGRRRDGRRPAGRLLPRTFGGPAVARCTVIRRVLVTGASGFVGRALVPALAAADRLVRAAARNPADLPRGDRIEPVRMPDFSEPFDWEPLLADVDEIVHLAGIPYRSGVEDTVYDRVIRAATGELARACAGRSIQRVLFVSSVGAQAGSAVEHPIHETDAPHPVTAHDRAKLAAEAELRQARVPFTILRPALVYGPHVKGNMALLMRISASPWPLPAAAFSNRRSLLALDNLVDAIVFCLANPATLGETYLVADPDPITLAEMITILREAAGRPAAPGAGPPAPFEILLRSSERSVLWDRIGGELVVDPGKLLATGWRPSVDTRSGLRATVRAGLD</sequence>
<name>A0A327L1W2_9BRAD</name>
<feature type="compositionally biased region" description="Basic residues" evidence="1">
    <location>
        <begin position="9"/>
        <end position="22"/>
    </location>
</feature>
<dbReference type="PANTHER" id="PTHR48079">
    <property type="entry name" value="PROTEIN YEEZ"/>
    <property type="match status" value="1"/>
</dbReference>
<proteinExistence type="predicted"/>
<dbReference type="SUPFAM" id="SSF51735">
    <property type="entry name" value="NAD(P)-binding Rossmann-fold domains"/>
    <property type="match status" value="1"/>
</dbReference>
<protein>
    <recommendedName>
        <fullName evidence="2">NAD-dependent epimerase/dehydratase domain-containing protein</fullName>
    </recommendedName>
</protein>
<comment type="caution">
    <text evidence="3">The sequence shown here is derived from an EMBL/GenBank/DDBJ whole genome shotgun (WGS) entry which is preliminary data.</text>
</comment>
<dbReference type="InterPro" id="IPR051783">
    <property type="entry name" value="NAD(P)-dependent_oxidoreduct"/>
</dbReference>
<dbReference type="PANTHER" id="PTHR48079:SF6">
    <property type="entry name" value="NAD(P)-BINDING DOMAIN-CONTAINING PROTEIN-RELATED"/>
    <property type="match status" value="1"/>
</dbReference>
<reference evidence="3 4" key="1">
    <citation type="submission" date="2017-07" db="EMBL/GenBank/DDBJ databases">
        <title>Draft Genome Sequences of Select Purple Nonsulfur Bacteria.</title>
        <authorList>
            <person name="Lasarre B."/>
            <person name="Mckinlay J.B."/>
        </authorList>
    </citation>
    <scope>NUCLEOTIDE SEQUENCE [LARGE SCALE GENOMIC DNA]</scope>
    <source>
        <strain evidence="3 4">DSM 5909</strain>
    </source>
</reference>
<dbReference type="EMBL" id="NPEX01000029">
    <property type="protein sequence ID" value="RAI44939.1"/>
    <property type="molecule type" value="Genomic_DNA"/>
</dbReference>
<accession>A0A327L1W2</accession>
<dbReference type="Proteomes" id="UP000249130">
    <property type="component" value="Unassembled WGS sequence"/>
</dbReference>
<dbReference type="InterPro" id="IPR001509">
    <property type="entry name" value="Epimerase_deHydtase"/>
</dbReference>
<evidence type="ECO:0000259" key="2">
    <source>
        <dbReference type="Pfam" id="PF01370"/>
    </source>
</evidence>